<comment type="caution">
    <text evidence="7">The sequence shown here is derived from an EMBL/GenBank/DDBJ whole genome shotgun (WGS) entry which is preliminary data.</text>
</comment>
<accession>A0A1E2UPY3</accession>
<dbReference type="HAMAP" id="MF_02210">
    <property type="entry name" value="RimI"/>
    <property type="match status" value="1"/>
</dbReference>
<dbReference type="Pfam" id="PF00583">
    <property type="entry name" value="Acetyltransf_1"/>
    <property type="match status" value="1"/>
</dbReference>
<keyword evidence="3 5" id="KW-0808">Transferase</keyword>
<name>A0A1E2UPY3_9GAMM</name>
<dbReference type="PANTHER" id="PTHR43420">
    <property type="entry name" value="ACETYLTRANSFERASE"/>
    <property type="match status" value="1"/>
</dbReference>
<gene>
    <name evidence="5" type="primary">rimI</name>
    <name evidence="7" type="ORF">A3196_08650</name>
</gene>
<dbReference type="OrthoDB" id="9796919at2"/>
<keyword evidence="2 5" id="KW-0963">Cytoplasm</keyword>
<dbReference type="PROSITE" id="PS51186">
    <property type="entry name" value="GNAT"/>
    <property type="match status" value="1"/>
</dbReference>
<evidence type="ECO:0000256" key="5">
    <source>
        <dbReference type="HAMAP-Rule" id="MF_02210"/>
    </source>
</evidence>
<dbReference type="Proteomes" id="UP000094849">
    <property type="component" value="Unassembled WGS sequence"/>
</dbReference>
<keyword evidence="4 5" id="KW-0012">Acyltransferase</keyword>
<dbReference type="InterPro" id="IPR016181">
    <property type="entry name" value="Acyl_CoA_acyltransferase"/>
</dbReference>
<dbReference type="PANTHER" id="PTHR43420:SF44">
    <property type="entry name" value="ACETYLTRANSFERASE YPEA"/>
    <property type="match status" value="1"/>
</dbReference>
<comment type="caution">
    <text evidence="5">Lacks conserved residue(s) required for the propagation of feature annotation.</text>
</comment>
<dbReference type="EMBL" id="LVJZ01000003">
    <property type="protein sequence ID" value="ODB96820.1"/>
    <property type="molecule type" value="Genomic_DNA"/>
</dbReference>
<dbReference type="NCBIfam" id="TIGR01575">
    <property type="entry name" value="rimI"/>
    <property type="match status" value="1"/>
</dbReference>
<dbReference type="InterPro" id="IPR043690">
    <property type="entry name" value="RimI"/>
</dbReference>
<feature type="binding site" evidence="5">
    <location>
        <position position="116"/>
    </location>
    <ligand>
        <name>acetyl-CoA</name>
        <dbReference type="ChEBI" id="CHEBI:57288"/>
    </ligand>
</feature>
<comment type="catalytic activity">
    <reaction evidence="5">
        <text>N-terminal L-alanyl-[ribosomal protein bS18] + acetyl-CoA = N-terminal N(alpha)-acetyl-L-alanyl-[ribosomal protein bS18] + CoA + H(+)</text>
        <dbReference type="Rhea" id="RHEA:43756"/>
        <dbReference type="Rhea" id="RHEA-COMP:10676"/>
        <dbReference type="Rhea" id="RHEA-COMP:10677"/>
        <dbReference type="ChEBI" id="CHEBI:15378"/>
        <dbReference type="ChEBI" id="CHEBI:57287"/>
        <dbReference type="ChEBI" id="CHEBI:57288"/>
        <dbReference type="ChEBI" id="CHEBI:64718"/>
        <dbReference type="ChEBI" id="CHEBI:83683"/>
        <dbReference type="EC" id="2.3.1.266"/>
    </reaction>
</comment>
<reference evidence="7 8" key="1">
    <citation type="submission" date="2016-03" db="EMBL/GenBank/DDBJ databases">
        <title>Chemosynthetic sulphur-oxidizing symbionts of marine invertebrate animals are capable of nitrogen fixation.</title>
        <authorList>
            <person name="Petersen J.M."/>
            <person name="Kemper A."/>
            <person name="Gruber-Vodicka H."/>
            <person name="Cardini U."/>
            <person name="Geest Mvander."/>
            <person name="Kleiner M."/>
            <person name="Bulgheresi S."/>
            <person name="Fussmann M."/>
            <person name="Herbold C."/>
            <person name="Seah B.K.B."/>
            <person name="Antony C.Paul."/>
            <person name="Liu D."/>
            <person name="Belitz A."/>
            <person name="Weber M."/>
        </authorList>
    </citation>
    <scope>NUCLEOTIDE SEQUENCE [LARGE SCALE GENOMIC DNA]</scope>
    <source>
        <strain evidence="7">G_D</strain>
    </source>
</reference>
<dbReference type="SUPFAM" id="SSF55729">
    <property type="entry name" value="Acyl-CoA N-acyltransferases (Nat)"/>
    <property type="match status" value="1"/>
</dbReference>
<comment type="subcellular location">
    <subcellularLocation>
        <location evidence="5">Cytoplasm</location>
    </subcellularLocation>
</comment>
<organism evidence="7 8">
    <name type="scientific">Candidatus Thiodiazotropha endoloripes</name>
    <dbReference type="NCBI Taxonomy" id="1818881"/>
    <lineage>
        <taxon>Bacteria</taxon>
        <taxon>Pseudomonadati</taxon>
        <taxon>Pseudomonadota</taxon>
        <taxon>Gammaproteobacteria</taxon>
        <taxon>Chromatiales</taxon>
        <taxon>Sedimenticolaceae</taxon>
        <taxon>Candidatus Thiodiazotropha</taxon>
    </lineage>
</organism>
<evidence type="ECO:0000256" key="2">
    <source>
        <dbReference type="ARBA" id="ARBA00022490"/>
    </source>
</evidence>
<comment type="function">
    <text evidence="5">Acetylates the N-terminal alanine of ribosomal protein bS18.</text>
</comment>
<protein>
    <recommendedName>
        <fullName evidence="5">[Ribosomal protein bS18]-alanine N-acetyltransferase</fullName>
        <ecNumber evidence="5">2.3.1.266</ecNumber>
    </recommendedName>
</protein>
<feature type="domain" description="N-acetyltransferase" evidence="6">
    <location>
        <begin position="10"/>
        <end position="156"/>
    </location>
</feature>
<dbReference type="RefSeq" id="WP_069004555.1">
    <property type="nucleotide sequence ID" value="NZ_LVJW01000003.1"/>
</dbReference>
<dbReference type="EC" id="2.3.1.266" evidence="5"/>
<dbReference type="InterPro" id="IPR006464">
    <property type="entry name" value="AcTrfase_RimI/Ard1"/>
</dbReference>
<dbReference type="Gene3D" id="3.40.630.30">
    <property type="match status" value="1"/>
</dbReference>
<keyword evidence="8" id="KW-1185">Reference proteome</keyword>
<dbReference type="AlphaFoldDB" id="A0A1E2UPY3"/>
<dbReference type="InterPro" id="IPR050680">
    <property type="entry name" value="YpeA/RimI_acetyltransf"/>
</dbReference>
<evidence type="ECO:0000256" key="3">
    <source>
        <dbReference type="ARBA" id="ARBA00022679"/>
    </source>
</evidence>
<feature type="active site" description="Proton acceptor" evidence="5">
    <location>
        <position position="111"/>
    </location>
</feature>
<evidence type="ECO:0000259" key="6">
    <source>
        <dbReference type="PROSITE" id="PS51186"/>
    </source>
</evidence>
<dbReference type="GO" id="GO:0008999">
    <property type="term" value="F:protein-N-terminal-alanine acetyltransferase activity"/>
    <property type="evidence" value="ECO:0007669"/>
    <property type="project" value="UniProtKB-UniRule"/>
</dbReference>
<dbReference type="InterPro" id="IPR000182">
    <property type="entry name" value="GNAT_dom"/>
</dbReference>
<evidence type="ECO:0000313" key="7">
    <source>
        <dbReference type="EMBL" id="ODB96820.1"/>
    </source>
</evidence>
<sequence length="162" mass="18550">MSALVTDPLLGIRPMREEDLAQVFALEIEVYPFPWTEGIFHDCLRVGYSCWVLTMDDQVIGYGVMSVVIDEAHILNICISPEWRRRGLGEKLMRRLIKVAGQHGAETVFLEVRVSNRRALQLYEKIGFVEVGMRKAYYPDHNKNREDALLLSLERLNARGSG</sequence>
<dbReference type="CDD" id="cd04301">
    <property type="entry name" value="NAT_SF"/>
    <property type="match status" value="1"/>
</dbReference>
<feature type="binding site" evidence="5">
    <location>
        <begin position="85"/>
        <end position="90"/>
    </location>
    <ligand>
        <name>acetyl-CoA</name>
        <dbReference type="ChEBI" id="CHEBI:57288"/>
    </ligand>
</feature>
<comment type="similarity">
    <text evidence="1 5">Belongs to the acetyltransferase family. RimI subfamily.</text>
</comment>
<proteinExistence type="inferred from homology"/>
<evidence type="ECO:0000256" key="4">
    <source>
        <dbReference type="ARBA" id="ARBA00023315"/>
    </source>
</evidence>
<evidence type="ECO:0000313" key="8">
    <source>
        <dbReference type="Proteomes" id="UP000094849"/>
    </source>
</evidence>
<dbReference type="STRING" id="1818881.A3196_08650"/>
<evidence type="ECO:0000256" key="1">
    <source>
        <dbReference type="ARBA" id="ARBA00005395"/>
    </source>
</evidence>
<feature type="active site" description="Proton donor" evidence="5">
    <location>
        <position position="123"/>
    </location>
</feature>
<dbReference type="GO" id="GO:0005737">
    <property type="term" value="C:cytoplasm"/>
    <property type="evidence" value="ECO:0007669"/>
    <property type="project" value="UniProtKB-SubCell"/>
</dbReference>